<dbReference type="AlphaFoldDB" id="A0A9W4TSB4"/>
<dbReference type="PIRSF" id="PIRSF000724">
    <property type="entry name" value="Pgk"/>
    <property type="match status" value="1"/>
</dbReference>
<evidence type="ECO:0000313" key="17">
    <source>
        <dbReference type="EMBL" id="CAI3950292.1"/>
    </source>
</evidence>
<dbReference type="GO" id="GO:0005829">
    <property type="term" value="C:cytosol"/>
    <property type="evidence" value="ECO:0007669"/>
    <property type="project" value="TreeGrafter"/>
</dbReference>
<dbReference type="PROSITE" id="PS00111">
    <property type="entry name" value="PGLYCERATE_KINASE"/>
    <property type="match status" value="1"/>
</dbReference>
<dbReference type="EC" id="2.7.2.3" evidence="5 13"/>
<feature type="binding site" evidence="13 15">
    <location>
        <position position="225"/>
    </location>
    <ligand>
        <name>ATP</name>
        <dbReference type="ChEBI" id="CHEBI:30616"/>
    </ligand>
</feature>
<evidence type="ECO:0000256" key="9">
    <source>
        <dbReference type="ARBA" id="ARBA00022741"/>
    </source>
</evidence>
<feature type="binding site" evidence="13">
    <location>
        <position position="175"/>
    </location>
    <ligand>
        <name>substrate</name>
    </ligand>
</feature>
<feature type="binding site" evidence="13 15">
    <location>
        <begin position="377"/>
        <end position="380"/>
    </location>
    <ligand>
        <name>ATP</name>
        <dbReference type="ChEBI" id="CHEBI:30616"/>
    </ligand>
</feature>
<dbReference type="GO" id="GO:0043531">
    <property type="term" value="F:ADP binding"/>
    <property type="evidence" value="ECO:0007669"/>
    <property type="project" value="TreeGrafter"/>
</dbReference>
<dbReference type="Gene3D" id="3.40.50.1260">
    <property type="entry name" value="Phosphoglycerate kinase, N-terminal domain"/>
    <property type="match status" value="2"/>
</dbReference>
<comment type="catalytic activity">
    <reaction evidence="1 13 16">
        <text>(2R)-3-phosphoglycerate + ATP = (2R)-3-phospho-glyceroyl phosphate + ADP</text>
        <dbReference type="Rhea" id="RHEA:14801"/>
        <dbReference type="ChEBI" id="CHEBI:30616"/>
        <dbReference type="ChEBI" id="CHEBI:57604"/>
        <dbReference type="ChEBI" id="CHEBI:58272"/>
        <dbReference type="ChEBI" id="CHEBI:456216"/>
        <dbReference type="EC" id="2.7.2.3"/>
    </reaction>
</comment>
<evidence type="ECO:0000256" key="2">
    <source>
        <dbReference type="ARBA" id="ARBA00004838"/>
    </source>
</evidence>
<evidence type="ECO:0000313" key="18">
    <source>
        <dbReference type="EMBL" id="CAI3954364.1"/>
    </source>
</evidence>
<evidence type="ECO:0000256" key="3">
    <source>
        <dbReference type="ARBA" id="ARBA00008982"/>
    </source>
</evidence>
<feature type="binding site" evidence="14">
    <location>
        <position position="60"/>
    </location>
    <ligand>
        <name>(2R)-3-phosphoglycerate</name>
        <dbReference type="ChEBI" id="CHEBI:58272"/>
    </ligand>
</feature>
<dbReference type="InterPro" id="IPR015911">
    <property type="entry name" value="Phosphoglycerate_kinase_CS"/>
</dbReference>
<sequence>MGFLNPYVRYSSIVRKQIIMVDQKAFKTLDDLADCKGKKVLLRGDLNVPVHDGKISDTTRLERLAPTIQELVKKGAKIIVCSHFARPKGKVVPEMSLRPVGEALASILKLPVAFADNCIGPDAEKAVGAMKDGDVLLLENTRFHAGEEKNDPTLSQDLASLADYYVDDAFSAAHRAHASTEGVTRYLPSFAGRLMENELNALSRALENPKRPVGAIVGGSKISTKLDLLSNMIAKVDVLVIGGAMANTFLAAQGVKVGKSLQEAEMHDTARDIMAKAEEKGCKILLPVDVVVAAELKNDPATRTVDVNAVPDDQMILDVGPKTVELLNKALAELKTLVWNGPLGAFEFTPFDKATNAVAQEAAKLTKAGKLESVAGGGDTVSALKHAGVIDDMSYVSTAGGAFLEWLEGKALPGIVALTTLARESFPL</sequence>
<keyword evidence="12 13" id="KW-0324">Glycolysis</keyword>
<evidence type="ECO:0000256" key="15">
    <source>
        <dbReference type="PIRSR" id="PIRSR000724-2"/>
    </source>
</evidence>
<dbReference type="FunFam" id="3.40.50.1260:FF:000006">
    <property type="entry name" value="Phosphoglycerate kinase"/>
    <property type="match status" value="1"/>
</dbReference>
<name>A0A9W4TSB4_9PROT</name>
<evidence type="ECO:0000256" key="8">
    <source>
        <dbReference type="ARBA" id="ARBA00022679"/>
    </source>
</evidence>
<evidence type="ECO:0000256" key="14">
    <source>
        <dbReference type="PIRSR" id="PIRSR000724-1"/>
    </source>
</evidence>
<dbReference type="CDD" id="cd00318">
    <property type="entry name" value="Phosphoglycerate_kinase"/>
    <property type="match status" value="1"/>
</dbReference>
<evidence type="ECO:0000256" key="6">
    <source>
        <dbReference type="ARBA" id="ARBA00016471"/>
    </source>
</evidence>
<feature type="binding site" evidence="13">
    <location>
        <position position="60"/>
    </location>
    <ligand>
        <name>substrate</name>
    </ligand>
</feature>
<dbReference type="InterPro" id="IPR001576">
    <property type="entry name" value="Phosphoglycerate_kinase"/>
</dbReference>
<reference evidence="17" key="1">
    <citation type="submission" date="2022-10" db="EMBL/GenBank/DDBJ databases">
        <authorList>
            <person name="Botero Cardona J."/>
        </authorList>
    </citation>
    <scope>NUCLEOTIDE SEQUENCE</scope>
    <source>
        <strain evidence="17">LMG 31819</strain>
        <strain evidence="18">R-53529</strain>
    </source>
</reference>
<evidence type="ECO:0000256" key="11">
    <source>
        <dbReference type="ARBA" id="ARBA00022840"/>
    </source>
</evidence>
<feature type="binding site" evidence="13 15">
    <location>
        <position position="347"/>
    </location>
    <ligand>
        <name>ATP</name>
        <dbReference type="ChEBI" id="CHEBI:30616"/>
    </ligand>
</feature>
<dbReference type="HAMAP" id="MF_00145">
    <property type="entry name" value="Phosphoglyc_kinase"/>
    <property type="match status" value="1"/>
</dbReference>
<evidence type="ECO:0000256" key="13">
    <source>
        <dbReference type="HAMAP-Rule" id="MF_00145"/>
    </source>
</evidence>
<dbReference type="SUPFAM" id="SSF53748">
    <property type="entry name" value="Phosphoglycerate kinase"/>
    <property type="match status" value="1"/>
</dbReference>
<evidence type="ECO:0000256" key="1">
    <source>
        <dbReference type="ARBA" id="ARBA00000642"/>
    </source>
</evidence>
<comment type="similarity">
    <text evidence="3 13 16">Belongs to the phosphoglycerate kinase family.</text>
</comment>
<keyword evidence="11 13" id="KW-0067">ATP-binding</keyword>
<keyword evidence="9 13" id="KW-0547">Nucleotide-binding</keyword>
<comment type="pathway">
    <text evidence="2 13">Carbohydrate degradation; glycolysis; pyruvate from D-glyceraldehyde 3-phosphate: step 2/5.</text>
</comment>
<dbReference type="GO" id="GO:0006096">
    <property type="term" value="P:glycolytic process"/>
    <property type="evidence" value="ECO:0007669"/>
    <property type="project" value="UniProtKB-UniRule"/>
</dbReference>
<comment type="subcellular location">
    <subcellularLocation>
        <location evidence="13">Cytoplasm</location>
    </subcellularLocation>
</comment>
<organism evidence="17 19">
    <name type="scientific">Commensalibacter communis</name>
    <dbReference type="NCBI Taxonomy" id="2972786"/>
    <lineage>
        <taxon>Bacteria</taxon>
        <taxon>Pseudomonadati</taxon>
        <taxon>Pseudomonadota</taxon>
        <taxon>Alphaproteobacteria</taxon>
        <taxon>Acetobacterales</taxon>
        <taxon>Acetobacteraceae</taxon>
    </lineage>
</organism>
<keyword evidence="20" id="KW-1185">Reference proteome</keyword>
<keyword evidence="7 13" id="KW-0963">Cytoplasm</keyword>
<comment type="subunit">
    <text evidence="4 13">Monomer.</text>
</comment>
<dbReference type="Proteomes" id="UP001154259">
    <property type="component" value="Unassembled WGS sequence"/>
</dbReference>
<comment type="caution">
    <text evidence="17">The sequence shown here is derived from an EMBL/GenBank/DDBJ whole genome shotgun (WGS) entry which is preliminary data.</text>
</comment>
<protein>
    <recommendedName>
        <fullName evidence="6 13">Phosphoglycerate kinase</fullName>
        <ecNumber evidence="5 13">2.7.2.3</ecNumber>
    </recommendedName>
</protein>
<dbReference type="GO" id="GO:0006094">
    <property type="term" value="P:gluconeogenesis"/>
    <property type="evidence" value="ECO:0007669"/>
    <property type="project" value="TreeGrafter"/>
</dbReference>
<evidence type="ECO:0000256" key="5">
    <source>
        <dbReference type="ARBA" id="ARBA00013061"/>
    </source>
</evidence>
<feature type="binding site" evidence="14">
    <location>
        <position position="142"/>
    </location>
    <ligand>
        <name>(2R)-3-phosphoglycerate</name>
        <dbReference type="ChEBI" id="CHEBI:58272"/>
    </ligand>
</feature>
<dbReference type="GO" id="GO:0004618">
    <property type="term" value="F:phosphoglycerate kinase activity"/>
    <property type="evidence" value="ECO:0007669"/>
    <property type="project" value="UniProtKB-UniRule"/>
</dbReference>
<feature type="binding site" evidence="13">
    <location>
        <position position="142"/>
    </location>
    <ligand>
        <name>substrate</name>
    </ligand>
</feature>
<evidence type="ECO:0000313" key="20">
    <source>
        <dbReference type="Proteomes" id="UP001154259"/>
    </source>
</evidence>
<evidence type="ECO:0000256" key="7">
    <source>
        <dbReference type="ARBA" id="ARBA00022490"/>
    </source>
</evidence>
<keyword evidence="10 13" id="KW-0418">Kinase</keyword>
<dbReference type="InterPro" id="IPR036043">
    <property type="entry name" value="Phosphoglycerate_kinase_sf"/>
</dbReference>
<evidence type="ECO:0000256" key="12">
    <source>
        <dbReference type="ARBA" id="ARBA00023152"/>
    </source>
</evidence>
<keyword evidence="8 13" id="KW-0808">Transferase</keyword>
<dbReference type="EMBL" id="CAMXCS010000006">
    <property type="protein sequence ID" value="CAI3954364.1"/>
    <property type="molecule type" value="Genomic_DNA"/>
</dbReference>
<dbReference type="Proteomes" id="UP001154255">
    <property type="component" value="Unassembled WGS sequence"/>
</dbReference>
<gene>
    <name evidence="13" type="primary">pgk</name>
    <name evidence="18" type="ORF">R53529_LOCUS1900</name>
    <name evidence="17" type="ORF">R53530_LOCUS1782</name>
</gene>
<dbReference type="PANTHER" id="PTHR11406">
    <property type="entry name" value="PHOSPHOGLYCERATE KINASE"/>
    <property type="match status" value="1"/>
</dbReference>
<evidence type="ECO:0000256" key="16">
    <source>
        <dbReference type="RuleBase" id="RU000532"/>
    </source>
</evidence>
<dbReference type="Pfam" id="PF00162">
    <property type="entry name" value="PGK"/>
    <property type="match status" value="1"/>
</dbReference>
<evidence type="ECO:0000313" key="19">
    <source>
        <dbReference type="Proteomes" id="UP001154255"/>
    </source>
</evidence>
<dbReference type="InterPro" id="IPR015824">
    <property type="entry name" value="Phosphoglycerate_kinase_N"/>
</dbReference>
<dbReference type="GO" id="GO:0005524">
    <property type="term" value="F:ATP binding"/>
    <property type="evidence" value="ECO:0007669"/>
    <property type="project" value="UniProtKB-KW"/>
</dbReference>
<feature type="binding site" evidence="14">
    <location>
        <position position="175"/>
    </location>
    <ligand>
        <name>(2R)-3-phosphoglycerate</name>
        <dbReference type="ChEBI" id="CHEBI:58272"/>
    </ligand>
</feature>
<evidence type="ECO:0000256" key="4">
    <source>
        <dbReference type="ARBA" id="ARBA00011245"/>
    </source>
</evidence>
<dbReference type="EMBL" id="CAMXCM010000005">
    <property type="protein sequence ID" value="CAI3950292.1"/>
    <property type="molecule type" value="Genomic_DNA"/>
</dbReference>
<feature type="binding site" evidence="13 14">
    <location>
        <begin position="45"/>
        <end position="47"/>
    </location>
    <ligand>
        <name>substrate</name>
    </ligand>
</feature>
<feature type="binding site" evidence="14">
    <location>
        <begin position="83"/>
        <end position="86"/>
    </location>
    <ligand>
        <name>substrate</name>
    </ligand>
</feature>
<comment type="caution">
    <text evidence="13">Lacks conserved residue(s) required for the propagation of feature annotation.</text>
</comment>
<evidence type="ECO:0000256" key="10">
    <source>
        <dbReference type="ARBA" id="ARBA00022777"/>
    </source>
</evidence>
<proteinExistence type="inferred from homology"/>
<dbReference type="PANTHER" id="PTHR11406:SF23">
    <property type="entry name" value="PHOSPHOGLYCERATE KINASE 1, CHLOROPLASTIC-RELATED"/>
    <property type="match status" value="1"/>
</dbReference>
<dbReference type="FunFam" id="3.40.50.1260:FF:000031">
    <property type="entry name" value="Phosphoglycerate kinase 1"/>
    <property type="match status" value="1"/>
</dbReference>
<dbReference type="PRINTS" id="PR00477">
    <property type="entry name" value="PHGLYCKINASE"/>
</dbReference>
<accession>A0A9W4TSB4</accession>